<gene>
    <name evidence="1" type="ORF">JMJ35_008728</name>
</gene>
<accession>A0AA39UYF2</accession>
<dbReference type="InterPro" id="IPR012340">
    <property type="entry name" value="NA-bd_OB-fold"/>
</dbReference>
<dbReference type="EMBL" id="JAFEKC020000020">
    <property type="protein sequence ID" value="KAK0508452.1"/>
    <property type="molecule type" value="Genomic_DNA"/>
</dbReference>
<reference evidence="1" key="1">
    <citation type="submission" date="2023-03" db="EMBL/GenBank/DDBJ databases">
        <title>Complete genome of Cladonia borealis.</title>
        <authorList>
            <person name="Park H."/>
        </authorList>
    </citation>
    <scope>NUCLEOTIDE SEQUENCE</scope>
    <source>
        <strain evidence="1">ANT050790</strain>
    </source>
</reference>
<dbReference type="Proteomes" id="UP001166286">
    <property type="component" value="Unassembled WGS sequence"/>
</dbReference>
<proteinExistence type="predicted"/>
<evidence type="ECO:0000313" key="2">
    <source>
        <dbReference type="Proteomes" id="UP001166286"/>
    </source>
</evidence>
<dbReference type="AlphaFoldDB" id="A0AA39UYF2"/>
<sequence length="128" mass="14701">MGNDLELKPVIRELVRTRVCFPDILLLVDKVTVVDLTDLKPYTNSGAYRLYLTDGEVIIQALLKRRLHKYVTREDVYEGSYVVLKEYSLASAKRLNGDGNVRYLAISDFYSIGDASRNRDKNRLRGDE</sequence>
<protein>
    <submittedName>
        <fullName evidence="1">Uncharacterized protein</fullName>
    </submittedName>
</protein>
<name>A0AA39UYF2_9LECA</name>
<keyword evidence="2" id="KW-1185">Reference proteome</keyword>
<dbReference type="Gene3D" id="2.40.50.140">
    <property type="entry name" value="Nucleic acid-binding proteins"/>
    <property type="match status" value="1"/>
</dbReference>
<evidence type="ECO:0000313" key="1">
    <source>
        <dbReference type="EMBL" id="KAK0508452.1"/>
    </source>
</evidence>
<comment type="caution">
    <text evidence="1">The sequence shown here is derived from an EMBL/GenBank/DDBJ whole genome shotgun (WGS) entry which is preliminary data.</text>
</comment>
<organism evidence="1 2">
    <name type="scientific">Cladonia borealis</name>
    <dbReference type="NCBI Taxonomy" id="184061"/>
    <lineage>
        <taxon>Eukaryota</taxon>
        <taxon>Fungi</taxon>
        <taxon>Dikarya</taxon>
        <taxon>Ascomycota</taxon>
        <taxon>Pezizomycotina</taxon>
        <taxon>Lecanoromycetes</taxon>
        <taxon>OSLEUM clade</taxon>
        <taxon>Lecanoromycetidae</taxon>
        <taxon>Lecanorales</taxon>
        <taxon>Lecanorineae</taxon>
        <taxon>Cladoniaceae</taxon>
        <taxon>Cladonia</taxon>
    </lineage>
</organism>